<evidence type="ECO:0000256" key="2">
    <source>
        <dbReference type="ARBA" id="ARBA00022692"/>
    </source>
</evidence>
<feature type="transmembrane region" description="Helical" evidence="5">
    <location>
        <begin position="35"/>
        <end position="59"/>
    </location>
</feature>
<dbReference type="EMBL" id="BAAAFZ010000096">
    <property type="protein sequence ID" value="GAA0604872.1"/>
    <property type="molecule type" value="Genomic_DNA"/>
</dbReference>
<keyword evidence="2 5" id="KW-0812">Transmembrane</keyword>
<keyword evidence="3 5" id="KW-1133">Transmembrane helix</keyword>
<evidence type="ECO:0000259" key="6">
    <source>
        <dbReference type="Pfam" id="PF04893"/>
    </source>
</evidence>
<dbReference type="Proteomes" id="UP001501588">
    <property type="component" value="Unassembled WGS sequence"/>
</dbReference>
<keyword evidence="8" id="KW-1185">Reference proteome</keyword>
<feature type="transmembrane region" description="Helical" evidence="5">
    <location>
        <begin position="118"/>
        <end position="140"/>
    </location>
</feature>
<sequence length="188" mass="19749">MDIVARAKGLITRPGEEWRTIAGEPSDTAGLFKGYVMPVAAIPVVAGFIGMAVFASMFATVLPGFSIAGLLVQSVVSYILGLAAVWVFGKVVQALAPRFGGTGEEVPAMKLAAYSPTAMWLAGVFALVPPLSILTLLGLYSLYILYKGVPAVLRVPEDKALVFTLALVVCAIVINLLIILVISPLLAF</sequence>
<comment type="subcellular location">
    <subcellularLocation>
        <location evidence="1">Membrane</location>
        <topology evidence="1">Multi-pass membrane protein</topology>
    </subcellularLocation>
</comment>
<dbReference type="InterPro" id="IPR006977">
    <property type="entry name" value="Yip1_dom"/>
</dbReference>
<evidence type="ECO:0000256" key="3">
    <source>
        <dbReference type="ARBA" id="ARBA00022989"/>
    </source>
</evidence>
<evidence type="ECO:0000256" key="1">
    <source>
        <dbReference type="ARBA" id="ARBA00004141"/>
    </source>
</evidence>
<reference evidence="7 8" key="1">
    <citation type="journal article" date="2019" name="Int. J. Syst. Evol. Microbiol.">
        <title>The Global Catalogue of Microorganisms (GCM) 10K type strain sequencing project: providing services to taxonomists for standard genome sequencing and annotation.</title>
        <authorList>
            <consortium name="The Broad Institute Genomics Platform"/>
            <consortium name="The Broad Institute Genome Sequencing Center for Infectious Disease"/>
            <person name="Wu L."/>
            <person name="Ma J."/>
        </authorList>
    </citation>
    <scope>NUCLEOTIDE SEQUENCE [LARGE SCALE GENOMIC DNA]</scope>
    <source>
        <strain evidence="7 8">JCM 9933</strain>
    </source>
</reference>
<dbReference type="Pfam" id="PF04893">
    <property type="entry name" value="Yip1"/>
    <property type="match status" value="1"/>
</dbReference>
<accession>A0ABN1G6C5</accession>
<evidence type="ECO:0000313" key="7">
    <source>
        <dbReference type="EMBL" id="GAA0604872.1"/>
    </source>
</evidence>
<name>A0ABN1G6C5_9PROT</name>
<comment type="caution">
    <text evidence="7">The sequence shown here is derived from an EMBL/GenBank/DDBJ whole genome shotgun (WGS) entry which is preliminary data.</text>
</comment>
<dbReference type="RefSeq" id="WP_343897990.1">
    <property type="nucleotide sequence ID" value="NZ_BAAAFZ010000096.1"/>
</dbReference>
<organism evidence="7 8">
    <name type="scientific">Craurococcus roseus</name>
    <dbReference type="NCBI Taxonomy" id="77585"/>
    <lineage>
        <taxon>Bacteria</taxon>
        <taxon>Pseudomonadati</taxon>
        <taxon>Pseudomonadota</taxon>
        <taxon>Alphaproteobacteria</taxon>
        <taxon>Acetobacterales</taxon>
        <taxon>Acetobacteraceae</taxon>
        <taxon>Craurococcus</taxon>
    </lineage>
</organism>
<feature type="domain" description="Yip1" evidence="6">
    <location>
        <begin position="8"/>
        <end position="174"/>
    </location>
</feature>
<feature type="transmembrane region" description="Helical" evidence="5">
    <location>
        <begin position="65"/>
        <end position="88"/>
    </location>
</feature>
<gene>
    <name evidence="7" type="ORF">GCM10009416_48110</name>
</gene>
<feature type="transmembrane region" description="Helical" evidence="5">
    <location>
        <begin position="160"/>
        <end position="187"/>
    </location>
</feature>
<evidence type="ECO:0000256" key="4">
    <source>
        <dbReference type="ARBA" id="ARBA00023136"/>
    </source>
</evidence>
<proteinExistence type="predicted"/>
<evidence type="ECO:0000313" key="8">
    <source>
        <dbReference type="Proteomes" id="UP001501588"/>
    </source>
</evidence>
<evidence type="ECO:0000256" key="5">
    <source>
        <dbReference type="SAM" id="Phobius"/>
    </source>
</evidence>
<keyword evidence="4 5" id="KW-0472">Membrane</keyword>
<protein>
    <recommendedName>
        <fullName evidence="6">Yip1 domain-containing protein</fullName>
    </recommendedName>
</protein>